<proteinExistence type="predicted"/>
<feature type="domain" description="ZSWIM8 TPR repeats" evidence="1">
    <location>
        <begin position="2"/>
        <end position="74"/>
    </location>
</feature>
<organism evidence="2 3">
    <name type="scientific">Trichuris muris</name>
    <name type="common">Mouse whipworm</name>
    <dbReference type="NCBI Taxonomy" id="70415"/>
    <lineage>
        <taxon>Eukaryota</taxon>
        <taxon>Metazoa</taxon>
        <taxon>Ecdysozoa</taxon>
        <taxon>Nematoda</taxon>
        <taxon>Enoplea</taxon>
        <taxon>Dorylaimia</taxon>
        <taxon>Trichinellida</taxon>
        <taxon>Trichuridae</taxon>
        <taxon>Trichuris</taxon>
    </lineage>
</organism>
<name>A0A5S6QCK8_TRIMR</name>
<reference evidence="3" key="1">
    <citation type="submission" date="2019-12" db="UniProtKB">
        <authorList>
            <consortium name="WormBaseParasite"/>
        </authorList>
    </citation>
    <scope>IDENTIFICATION</scope>
</reference>
<dbReference type="Proteomes" id="UP000046395">
    <property type="component" value="Unassembled WGS sequence"/>
</dbReference>
<dbReference type="Pfam" id="PF25572">
    <property type="entry name" value="TPR_ZSWIM8"/>
    <property type="match status" value="1"/>
</dbReference>
<evidence type="ECO:0000313" key="3">
    <source>
        <dbReference type="WBParaSite" id="TMUE_1000004953.1"/>
    </source>
</evidence>
<accession>A0A5S6QCK8</accession>
<protein>
    <recommendedName>
        <fullName evidence="1">ZSWIM8 TPR repeats domain-containing protein</fullName>
    </recommendedName>
</protein>
<sequence length="285" mass="31422">MCSCSLLMDEIVRLWRLVALNPYLSTPDSILRSTIDDERKGQQPSTTTKFAAESSAETYLRSYPGYKETYEMCLLGWSIVVTGGFRIVSEVPPCDVRSHVPNPEITEDYLAEDDENSFSSDIVEISGDANVGDVENTNLSCLTIAHSGNRTGASSTLEKEVWTVEGSSFANASPSHASTSAKKHSISYRCRETKRTLDSQQDVDPKAVELTESVCEASISVCFPLDILVENNSHHSTAFHVGLLIISLPRSAAASKFLEAKIFFFDTDLWNKMKAMTEALAKEEI</sequence>
<dbReference type="InterPro" id="IPR057945">
    <property type="entry name" value="TPR_ZSWIM8"/>
</dbReference>
<evidence type="ECO:0000313" key="2">
    <source>
        <dbReference type="Proteomes" id="UP000046395"/>
    </source>
</evidence>
<dbReference type="WBParaSite" id="TMUE_1000004953.1">
    <property type="protein sequence ID" value="TMUE_1000004953.1"/>
    <property type="gene ID" value="WBGene00292372"/>
</dbReference>
<keyword evidence="2" id="KW-1185">Reference proteome</keyword>
<dbReference type="AlphaFoldDB" id="A0A5S6QCK8"/>
<evidence type="ECO:0000259" key="1">
    <source>
        <dbReference type="Pfam" id="PF25572"/>
    </source>
</evidence>